<evidence type="ECO:0000313" key="5">
    <source>
        <dbReference type="EMBL" id="VEN75468.1"/>
    </source>
</evidence>
<dbReference type="InterPro" id="IPR002123">
    <property type="entry name" value="Plipid/glycerol_acylTrfase"/>
</dbReference>
<dbReference type="AlphaFoldDB" id="A0A484HPG3"/>
<dbReference type="GO" id="GO:0006654">
    <property type="term" value="P:phosphatidic acid biosynthetic process"/>
    <property type="evidence" value="ECO:0007669"/>
    <property type="project" value="TreeGrafter"/>
</dbReference>
<dbReference type="SMART" id="SM00563">
    <property type="entry name" value="PlsC"/>
    <property type="match status" value="1"/>
</dbReference>
<keyword evidence="3 5" id="KW-0012">Acyltransferase</keyword>
<feature type="domain" description="Phospholipid/glycerol acyltransferase" evidence="4">
    <location>
        <begin position="69"/>
        <end position="183"/>
    </location>
</feature>
<dbReference type="PANTHER" id="PTHR10434:SF11">
    <property type="entry name" value="1-ACYL-SN-GLYCEROL-3-PHOSPHATE ACYLTRANSFERASE"/>
    <property type="match status" value="1"/>
</dbReference>
<proteinExistence type="predicted"/>
<evidence type="ECO:0000256" key="3">
    <source>
        <dbReference type="ARBA" id="ARBA00023315"/>
    </source>
</evidence>
<evidence type="ECO:0000256" key="2">
    <source>
        <dbReference type="ARBA" id="ARBA00022679"/>
    </source>
</evidence>
<dbReference type="EC" id="2.3.1.51" evidence="5"/>
<comment type="pathway">
    <text evidence="1">Lipid metabolism.</text>
</comment>
<organism evidence="5">
    <name type="scientific">uncultured Desulfobacteraceae bacterium</name>
    <dbReference type="NCBI Taxonomy" id="218296"/>
    <lineage>
        <taxon>Bacteria</taxon>
        <taxon>Pseudomonadati</taxon>
        <taxon>Thermodesulfobacteriota</taxon>
        <taxon>Desulfobacteria</taxon>
        <taxon>Desulfobacterales</taxon>
        <taxon>Desulfobacteraceae</taxon>
        <taxon>environmental samples</taxon>
    </lineage>
</organism>
<evidence type="ECO:0000256" key="1">
    <source>
        <dbReference type="ARBA" id="ARBA00005189"/>
    </source>
</evidence>
<dbReference type="Pfam" id="PF01553">
    <property type="entry name" value="Acyltransferase"/>
    <property type="match status" value="1"/>
</dbReference>
<dbReference type="SUPFAM" id="SSF69593">
    <property type="entry name" value="Glycerol-3-phosphate (1)-acyltransferase"/>
    <property type="match status" value="1"/>
</dbReference>
<dbReference type="GO" id="GO:0003841">
    <property type="term" value="F:1-acylglycerol-3-phosphate O-acyltransferase activity"/>
    <property type="evidence" value="ECO:0007669"/>
    <property type="project" value="UniProtKB-EC"/>
</dbReference>
<sequence length="239" mass="26777">MKIIVSAVLWAIGLIHAAFAFSLVIGSLVFFSNRRTHALAKALARSQLFVMGARLEVRGRERFDPEKSYFIMGNHQSLFDVFVIPPAVSLFIVAVEAASHFSWPVWGSFTTRWGNIPIARSERGKALAALEKAGDILKDGVSLLILPEGHRTMTGDIREFKKGPFYLALEAGVDILPFAMAGVYEYKSKHSWLLNPGKVVVEFGEPIAYEFFKNMSVDEIKDETRARMIRLKDSAQDRI</sequence>
<keyword evidence="2 5" id="KW-0808">Transferase</keyword>
<dbReference type="CDD" id="cd07989">
    <property type="entry name" value="LPLAT_AGPAT-like"/>
    <property type="match status" value="1"/>
</dbReference>
<accession>A0A484HPG3</accession>
<evidence type="ECO:0000259" key="4">
    <source>
        <dbReference type="SMART" id="SM00563"/>
    </source>
</evidence>
<dbReference type="PANTHER" id="PTHR10434">
    <property type="entry name" value="1-ACYL-SN-GLYCEROL-3-PHOSPHATE ACYLTRANSFERASE"/>
    <property type="match status" value="1"/>
</dbReference>
<dbReference type="EMBL" id="CAACVI010000052">
    <property type="protein sequence ID" value="VEN75468.1"/>
    <property type="molecule type" value="Genomic_DNA"/>
</dbReference>
<reference evidence="5" key="1">
    <citation type="submission" date="2019-01" db="EMBL/GenBank/DDBJ databases">
        <authorList>
            <consortium name="Genoscope - CEA"/>
            <person name="William W."/>
        </authorList>
    </citation>
    <scope>NUCLEOTIDE SEQUENCE</scope>
    <source>
        <strain evidence="5">CR-1</strain>
    </source>
</reference>
<protein>
    <submittedName>
        <fullName evidence="5">PlsC2: predicted 1-acyl-sn-glycerol-3-phosphate acyltransferase</fullName>
        <ecNumber evidence="5">2.3.1.51</ecNumber>
    </submittedName>
</protein>
<name>A0A484HPG3_9BACT</name>
<gene>
    <name evidence="5" type="primary">plsC</name>
    <name evidence="5" type="ORF">EPICR_90065</name>
</gene>